<feature type="region of interest" description="Disordered" evidence="2">
    <location>
        <begin position="57"/>
        <end position="79"/>
    </location>
</feature>
<gene>
    <name evidence="3" type="ORF">PoB_005510200</name>
</gene>
<evidence type="ECO:0000313" key="3">
    <source>
        <dbReference type="EMBL" id="GFO28597.1"/>
    </source>
</evidence>
<evidence type="ECO:0000256" key="1">
    <source>
        <dbReference type="SAM" id="Coils"/>
    </source>
</evidence>
<keyword evidence="4" id="KW-1185">Reference proteome</keyword>
<dbReference type="AlphaFoldDB" id="A0AAV4CB48"/>
<keyword evidence="1" id="KW-0175">Coiled coil</keyword>
<proteinExistence type="predicted"/>
<evidence type="ECO:0000313" key="4">
    <source>
        <dbReference type="Proteomes" id="UP000735302"/>
    </source>
</evidence>
<name>A0AAV4CB48_9GAST</name>
<evidence type="ECO:0000256" key="2">
    <source>
        <dbReference type="SAM" id="MobiDB-lite"/>
    </source>
</evidence>
<dbReference type="Proteomes" id="UP000735302">
    <property type="component" value="Unassembled WGS sequence"/>
</dbReference>
<dbReference type="SUPFAM" id="SSF57997">
    <property type="entry name" value="Tropomyosin"/>
    <property type="match status" value="1"/>
</dbReference>
<reference evidence="3 4" key="1">
    <citation type="journal article" date="2021" name="Elife">
        <title>Chloroplast acquisition without the gene transfer in kleptoplastic sea slugs, Plakobranchus ocellatus.</title>
        <authorList>
            <person name="Maeda T."/>
            <person name="Takahashi S."/>
            <person name="Yoshida T."/>
            <person name="Shimamura S."/>
            <person name="Takaki Y."/>
            <person name="Nagai Y."/>
            <person name="Toyoda A."/>
            <person name="Suzuki Y."/>
            <person name="Arimoto A."/>
            <person name="Ishii H."/>
            <person name="Satoh N."/>
            <person name="Nishiyama T."/>
            <person name="Hasebe M."/>
            <person name="Maruyama T."/>
            <person name="Minagawa J."/>
            <person name="Obokata J."/>
            <person name="Shigenobu S."/>
        </authorList>
    </citation>
    <scope>NUCLEOTIDE SEQUENCE [LARGE SCALE GENOMIC DNA]</scope>
</reference>
<feature type="coiled-coil region" evidence="1">
    <location>
        <begin position="79"/>
        <end position="113"/>
    </location>
</feature>
<feature type="non-terminal residue" evidence="3">
    <location>
        <position position="135"/>
    </location>
</feature>
<sequence>MSDRSAQTKEYILDCMYETFCANSKAYVSAVKTALRSHRKHNTAEIFQRAIDVLSQDFPDPTSIHGETKEEEGGDGNELNSLKDRIAQMEKQLKEAQNKTSTLESELELVRQKAQILESHLDSTTKKTLASEKKE</sequence>
<protein>
    <submittedName>
        <fullName evidence="3">Uncharacterized protein</fullName>
    </submittedName>
</protein>
<comment type="caution">
    <text evidence="3">The sequence shown here is derived from an EMBL/GenBank/DDBJ whole genome shotgun (WGS) entry which is preliminary data.</text>
</comment>
<accession>A0AAV4CB48</accession>
<organism evidence="3 4">
    <name type="scientific">Plakobranchus ocellatus</name>
    <dbReference type="NCBI Taxonomy" id="259542"/>
    <lineage>
        <taxon>Eukaryota</taxon>
        <taxon>Metazoa</taxon>
        <taxon>Spiralia</taxon>
        <taxon>Lophotrochozoa</taxon>
        <taxon>Mollusca</taxon>
        <taxon>Gastropoda</taxon>
        <taxon>Heterobranchia</taxon>
        <taxon>Euthyneura</taxon>
        <taxon>Panpulmonata</taxon>
        <taxon>Sacoglossa</taxon>
        <taxon>Placobranchoidea</taxon>
        <taxon>Plakobranchidae</taxon>
        <taxon>Plakobranchus</taxon>
    </lineage>
</organism>
<dbReference type="EMBL" id="BLXT01006059">
    <property type="protein sequence ID" value="GFO28597.1"/>
    <property type="molecule type" value="Genomic_DNA"/>
</dbReference>